<evidence type="ECO:0000313" key="3">
    <source>
        <dbReference type="EMBL" id="RTQ87391.1"/>
    </source>
</evidence>
<dbReference type="EMBL" id="RXLZ01000049">
    <property type="protein sequence ID" value="RTQ87391.1"/>
    <property type="molecule type" value="Genomic_DNA"/>
</dbReference>
<organism evidence="3 4">
    <name type="scientific">Stenotrophomonas maltophilia</name>
    <name type="common">Pseudomonas maltophilia</name>
    <name type="synonym">Xanthomonas maltophilia</name>
    <dbReference type="NCBI Taxonomy" id="40324"/>
    <lineage>
        <taxon>Bacteria</taxon>
        <taxon>Pseudomonadati</taxon>
        <taxon>Pseudomonadota</taxon>
        <taxon>Gammaproteobacteria</taxon>
        <taxon>Lysobacterales</taxon>
        <taxon>Lysobacteraceae</taxon>
        <taxon>Stenotrophomonas</taxon>
        <taxon>Stenotrophomonas maltophilia group</taxon>
    </lineage>
</organism>
<sequence length="344" mass="37181">MDRNDLLDRLCAALPEGSACGDNLEYDPAFLALDQAAAARAERVVGDSVLAAEEPDWDRVGEQALALLQRTRDLRVAVHLATAWSRQQGWAGWADGLRLVQGLLQQQWAGVHPQLDAEDDDDPTARVNAVLALADPLGALGRLRVLPFVQSPRLGRYALRELRLADGTLRGAAESPSSPGLDEIDACCLDCPLDMLAASTEAARQSLQAARAIDQLLGEQLGPAAPDLKPLLDDLATLDRYLQPRWQARSGSQASAGDEEHDASPDSGGAGPVSTRSQRIESADDVRRRLDEICEYYARCEPSSPVPLLLQRARRLVGGDFLALLRDLAPGGMDEMERVVGRSE</sequence>
<evidence type="ECO:0000256" key="1">
    <source>
        <dbReference type="SAM" id="MobiDB-lite"/>
    </source>
</evidence>
<feature type="region of interest" description="Disordered" evidence="1">
    <location>
        <begin position="247"/>
        <end position="284"/>
    </location>
</feature>
<comment type="caution">
    <text evidence="3">The sequence shown here is derived from an EMBL/GenBank/DDBJ whole genome shotgun (WGS) entry which is preliminary data.</text>
</comment>
<dbReference type="Proteomes" id="UP000271705">
    <property type="component" value="Unassembled WGS sequence"/>
</dbReference>
<feature type="domain" description="ImpA N-terminal" evidence="2">
    <location>
        <begin position="13"/>
        <end position="134"/>
    </location>
</feature>
<reference evidence="3 4" key="1">
    <citation type="submission" date="2018-12" db="EMBL/GenBank/DDBJ databases">
        <authorList>
            <person name="Kartti S."/>
            <person name="Manni A."/>
            <person name="Chemao El Fihri M.W."/>
            <person name="Laamarti M."/>
            <person name="Temsamani L."/>
            <person name="El Jamali J.E."/>
            <person name="Ouadghiri M."/>
            <person name="Ibrahimi A."/>
            <person name="Filati-Maltouf A."/>
        </authorList>
    </citation>
    <scope>NUCLEOTIDE SEQUENCE [LARGE SCALE GENOMIC DNA]</scope>
    <source>
        <strain evidence="3 4">MDMC339</strain>
    </source>
</reference>
<dbReference type="PANTHER" id="PTHR37951">
    <property type="entry name" value="CYTOPLASMIC PROTEIN-RELATED"/>
    <property type="match status" value="1"/>
</dbReference>
<accession>A0A431UED6</accession>
<dbReference type="PANTHER" id="PTHR37951:SF1">
    <property type="entry name" value="TYPE VI SECRETION SYSTEM COMPONENT TSSA1"/>
    <property type="match status" value="1"/>
</dbReference>
<name>A0A431UED6_STEMA</name>
<dbReference type="RefSeq" id="WP_126929806.1">
    <property type="nucleotide sequence ID" value="NZ_RXLZ01000049.1"/>
</dbReference>
<dbReference type="Pfam" id="PF06812">
    <property type="entry name" value="ImpA_N"/>
    <property type="match status" value="1"/>
</dbReference>
<dbReference type="InterPro" id="IPR010657">
    <property type="entry name" value="ImpA_N"/>
</dbReference>
<evidence type="ECO:0000259" key="2">
    <source>
        <dbReference type="Pfam" id="PF06812"/>
    </source>
</evidence>
<dbReference type="AlphaFoldDB" id="A0A431UED6"/>
<dbReference type="NCBIfam" id="TIGR03363">
    <property type="entry name" value="VI_chp_8"/>
    <property type="match status" value="1"/>
</dbReference>
<dbReference type="InterPro" id="IPR017740">
    <property type="entry name" value="TssA-like"/>
</dbReference>
<evidence type="ECO:0000313" key="4">
    <source>
        <dbReference type="Proteomes" id="UP000271705"/>
    </source>
</evidence>
<proteinExistence type="predicted"/>
<protein>
    <submittedName>
        <fullName evidence="3">Type VI secretion system protein TssA</fullName>
    </submittedName>
</protein>
<gene>
    <name evidence="3" type="primary">tssA</name>
    <name evidence="3" type="ORF">EKL94_15755</name>
</gene>